<evidence type="ECO:0000256" key="5">
    <source>
        <dbReference type="ARBA" id="ARBA00022660"/>
    </source>
</evidence>
<comment type="subcellular location">
    <subcellularLocation>
        <location evidence="1">Cell membrane</location>
        <topology evidence="1">Multi-pass membrane protein</topology>
    </subcellularLocation>
</comment>
<dbReference type="Proteomes" id="UP000527143">
    <property type="component" value="Unassembled WGS sequence"/>
</dbReference>
<protein>
    <recommendedName>
        <fullName evidence="14">Ubiquinol oxidase polypeptide II</fullName>
    </recommendedName>
</protein>
<feature type="domain" description="Cytochrome oxidase subunit II transmembrane region profile" evidence="18">
    <location>
        <begin position="15"/>
        <end position="112"/>
    </location>
</feature>
<dbReference type="InterPro" id="IPR008972">
    <property type="entry name" value="Cupredoxin"/>
</dbReference>
<evidence type="ECO:0000256" key="6">
    <source>
        <dbReference type="ARBA" id="ARBA00022692"/>
    </source>
</evidence>
<evidence type="ECO:0000256" key="15">
    <source>
        <dbReference type="SAM" id="MobiDB-lite"/>
    </source>
</evidence>
<dbReference type="SUPFAM" id="SSF49503">
    <property type="entry name" value="Cupredoxins"/>
    <property type="match status" value="1"/>
</dbReference>
<sequence length="372" mass="40635">MSRLSRITPFVALPLLGGCNTVVMNPAGDVARQQADLILWSTGLMLLIIVPVMILTVLFAWRYRASNKDAEYLPDWDHSTGLELIIWSAPLLIIIALGALTWVATHTLDPYRPISRLAPGKAVPANQRPLEVQVVSLDWKWLFIYPEQGIATVNELVVPANRQVRFRLTSSSVMNTFYVPAMAGMIYTMAGMETKLHAVLNRTGQFGGMSANYSGAGFSYMNFTTHSVDQAGFDRWVDGVRGSGLQLRRDEYLKLEKPSEKVPVIRFSAVESGLFDRIVQLCAHPGETCMGATMAHDGHQPGSHPPVNDRAPRAGEPKGALLKDPGEKGSSPHVTAPHGQPHGNREPGNDSNRNMTRLELPALPGTARAAQG</sequence>
<dbReference type="InterPro" id="IPR002429">
    <property type="entry name" value="CcO_II-like_C"/>
</dbReference>
<keyword evidence="9 16" id="KW-1133">Transmembrane helix</keyword>
<dbReference type="GO" id="GO:0042773">
    <property type="term" value="P:ATP synthesis coupled electron transport"/>
    <property type="evidence" value="ECO:0007669"/>
    <property type="project" value="TreeGrafter"/>
</dbReference>
<keyword evidence="10 19" id="KW-0560">Oxidoreductase</keyword>
<evidence type="ECO:0000256" key="7">
    <source>
        <dbReference type="ARBA" id="ARBA00022729"/>
    </source>
</evidence>
<evidence type="ECO:0000256" key="12">
    <source>
        <dbReference type="ARBA" id="ARBA00023139"/>
    </source>
</evidence>
<evidence type="ECO:0000313" key="19">
    <source>
        <dbReference type="EMBL" id="MBB5710971.1"/>
    </source>
</evidence>
<dbReference type="AlphaFoldDB" id="A0A840YQA2"/>
<evidence type="ECO:0000259" key="18">
    <source>
        <dbReference type="PROSITE" id="PS50999"/>
    </source>
</evidence>
<accession>A0A840YQA2</accession>
<dbReference type="RefSeq" id="WP_184087378.1">
    <property type="nucleotide sequence ID" value="NZ_JACIJF010000005.1"/>
</dbReference>
<evidence type="ECO:0000256" key="2">
    <source>
        <dbReference type="ARBA" id="ARBA00007866"/>
    </source>
</evidence>
<dbReference type="Pfam" id="PF00116">
    <property type="entry name" value="COX2"/>
    <property type="match status" value="1"/>
</dbReference>
<comment type="caution">
    <text evidence="19">The sequence shown here is derived from an EMBL/GenBank/DDBJ whole genome shotgun (WGS) entry which is preliminary data.</text>
</comment>
<evidence type="ECO:0000256" key="16">
    <source>
        <dbReference type="SAM" id="Phobius"/>
    </source>
</evidence>
<evidence type="ECO:0000256" key="4">
    <source>
        <dbReference type="ARBA" id="ARBA00022475"/>
    </source>
</evidence>
<keyword evidence="3" id="KW-0813">Transport</keyword>
<dbReference type="Gene3D" id="2.60.40.420">
    <property type="entry name" value="Cupredoxins - blue copper proteins"/>
    <property type="match status" value="1"/>
</dbReference>
<dbReference type="PROSITE" id="PS51257">
    <property type="entry name" value="PROKAR_LIPOPROTEIN"/>
    <property type="match status" value="1"/>
</dbReference>
<proteinExistence type="inferred from homology"/>
<evidence type="ECO:0000256" key="14">
    <source>
        <dbReference type="ARBA" id="ARBA00030198"/>
    </source>
</evidence>
<evidence type="ECO:0000256" key="11">
    <source>
        <dbReference type="ARBA" id="ARBA00023136"/>
    </source>
</evidence>
<dbReference type="CDD" id="cd04212">
    <property type="entry name" value="CuRO_UO_II"/>
    <property type="match status" value="1"/>
</dbReference>
<keyword evidence="7" id="KW-0732">Signal</keyword>
<evidence type="ECO:0000313" key="20">
    <source>
        <dbReference type="Proteomes" id="UP000527143"/>
    </source>
</evidence>
<organism evidence="19 20">
    <name type="scientific">Sphingomonas xinjiangensis</name>
    <dbReference type="NCBI Taxonomy" id="643568"/>
    <lineage>
        <taxon>Bacteria</taxon>
        <taxon>Pseudomonadati</taxon>
        <taxon>Pseudomonadota</taxon>
        <taxon>Alphaproteobacteria</taxon>
        <taxon>Sphingomonadales</taxon>
        <taxon>Sphingomonadaceae</taxon>
        <taxon>Sphingomonas</taxon>
    </lineage>
</organism>
<name>A0A840YQA2_9SPHN</name>
<evidence type="ECO:0000256" key="8">
    <source>
        <dbReference type="ARBA" id="ARBA00022982"/>
    </source>
</evidence>
<dbReference type="PANTHER" id="PTHR22888">
    <property type="entry name" value="CYTOCHROME C OXIDASE, SUBUNIT II"/>
    <property type="match status" value="1"/>
</dbReference>
<feature type="region of interest" description="Disordered" evidence="15">
    <location>
        <begin position="293"/>
        <end position="372"/>
    </location>
</feature>
<dbReference type="GO" id="GO:0009486">
    <property type="term" value="F:cytochrome bo3 ubiquinol oxidase activity"/>
    <property type="evidence" value="ECO:0007669"/>
    <property type="project" value="InterPro"/>
</dbReference>
<dbReference type="PROSITE" id="PS50857">
    <property type="entry name" value="COX2_CUA"/>
    <property type="match status" value="1"/>
</dbReference>
<evidence type="ECO:0000259" key="17">
    <source>
        <dbReference type="PROSITE" id="PS50857"/>
    </source>
</evidence>
<keyword evidence="8" id="KW-0249">Electron transport</keyword>
<dbReference type="GO" id="GO:0004129">
    <property type="term" value="F:cytochrome-c oxidase activity"/>
    <property type="evidence" value="ECO:0007669"/>
    <property type="project" value="InterPro"/>
</dbReference>
<dbReference type="InterPro" id="IPR011759">
    <property type="entry name" value="Cyt_c_oxidase_su2_TM_dom"/>
</dbReference>
<keyword evidence="6 16" id="KW-0812">Transmembrane</keyword>
<evidence type="ECO:0000256" key="13">
    <source>
        <dbReference type="ARBA" id="ARBA00023288"/>
    </source>
</evidence>
<dbReference type="NCBIfam" id="TIGR01433">
    <property type="entry name" value="CyoA"/>
    <property type="match status" value="1"/>
</dbReference>
<reference evidence="19 20" key="1">
    <citation type="submission" date="2020-08" db="EMBL/GenBank/DDBJ databases">
        <title>Genomic Encyclopedia of Type Strains, Phase IV (KMG-IV): sequencing the most valuable type-strain genomes for metagenomic binning, comparative biology and taxonomic classification.</title>
        <authorList>
            <person name="Goeker M."/>
        </authorList>
    </citation>
    <scope>NUCLEOTIDE SEQUENCE [LARGE SCALE GENOMIC DNA]</scope>
    <source>
        <strain evidence="19 20">DSM 26736</strain>
    </source>
</reference>
<dbReference type="Pfam" id="PF06481">
    <property type="entry name" value="COX_ARM"/>
    <property type="match status" value="1"/>
</dbReference>
<comment type="similarity">
    <text evidence="2">Belongs to the cytochrome c oxidase subunit 2 family.</text>
</comment>
<dbReference type="InterPro" id="IPR045187">
    <property type="entry name" value="CcO_II"/>
</dbReference>
<gene>
    <name evidence="19" type="ORF">FHT02_002211</name>
</gene>
<evidence type="ECO:0000256" key="1">
    <source>
        <dbReference type="ARBA" id="ARBA00004651"/>
    </source>
</evidence>
<feature type="transmembrane region" description="Helical" evidence="16">
    <location>
        <begin position="37"/>
        <end position="61"/>
    </location>
</feature>
<evidence type="ECO:0000256" key="3">
    <source>
        <dbReference type="ARBA" id="ARBA00022448"/>
    </source>
</evidence>
<dbReference type="PANTHER" id="PTHR22888:SF18">
    <property type="entry name" value="CYTOCHROME BO(3) UBIQUINOL OXIDASE SUBUNIT 2"/>
    <property type="match status" value="1"/>
</dbReference>
<dbReference type="InterPro" id="IPR010514">
    <property type="entry name" value="COX_ARM"/>
</dbReference>
<keyword evidence="11 16" id="KW-0472">Membrane</keyword>
<keyword evidence="20" id="KW-1185">Reference proteome</keyword>
<feature type="domain" description="Cytochrome oxidase subunit II copper A binding" evidence="17">
    <location>
        <begin position="127"/>
        <end position="239"/>
    </location>
</feature>
<dbReference type="InterPro" id="IPR034227">
    <property type="entry name" value="CuRO_UO_II"/>
</dbReference>
<keyword evidence="4" id="KW-1003">Cell membrane</keyword>
<feature type="transmembrane region" description="Helical" evidence="16">
    <location>
        <begin position="82"/>
        <end position="104"/>
    </location>
</feature>
<keyword evidence="12" id="KW-0564">Palmitate</keyword>
<dbReference type="EMBL" id="JACIJF010000005">
    <property type="protein sequence ID" value="MBB5710971.1"/>
    <property type="molecule type" value="Genomic_DNA"/>
</dbReference>
<evidence type="ECO:0000256" key="10">
    <source>
        <dbReference type="ARBA" id="ARBA00023002"/>
    </source>
</evidence>
<dbReference type="GO" id="GO:0005507">
    <property type="term" value="F:copper ion binding"/>
    <property type="evidence" value="ECO:0007669"/>
    <property type="project" value="InterPro"/>
</dbReference>
<dbReference type="SUPFAM" id="SSF81464">
    <property type="entry name" value="Cytochrome c oxidase subunit II-like, transmembrane region"/>
    <property type="match status" value="1"/>
</dbReference>
<dbReference type="PROSITE" id="PS50999">
    <property type="entry name" value="COX2_TM"/>
    <property type="match status" value="1"/>
</dbReference>
<dbReference type="GO" id="GO:0016682">
    <property type="term" value="F:oxidoreductase activity, acting on diphenols and related substances as donors, oxygen as acceptor"/>
    <property type="evidence" value="ECO:0007669"/>
    <property type="project" value="InterPro"/>
</dbReference>
<dbReference type="GO" id="GO:0005886">
    <property type="term" value="C:plasma membrane"/>
    <property type="evidence" value="ECO:0007669"/>
    <property type="project" value="UniProtKB-SubCell"/>
</dbReference>
<dbReference type="Gene3D" id="1.10.287.90">
    <property type="match status" value="1"/>
</dbReference>
<evidence type="ECO:0000256" key="9">
    <source>
        <dbReference type="ARBA" id="ARBA00022989"/>
    </source>
</evidence>
<dbReference type="InterPro" id="IPR036257">
    <property type="entry name" value="Cyt_c_oxidase_su2_TM_sf"/>
</dbReference>
<dbReference type="InterPro" id="IPR006333">
    <property type="entry name" value="Cyt_o_ubiquinol_oxidase_su2"/>
</dbReference>
<keyword evidence="5" id="KW-0679">Respiratory chain</keyword>
<keyword evidence="13" id="KW-0449">Lipoprotein</keyword>